<name>A0A077M8C4_9MICO</name>
<proteinExistence type="predicted"/>
<feature type="domain" description="Carbohydrate kinase PfkB" evidence="4">
    <location>
        <begin position="4"/>
        <end position="197"/>
    </location>
</feature>
<sequence length="346" mass="34760">MSGRVVVVGAALMDVHAVSRRRLVLETSNPATISTSPGGVGRNIAENLARLGTAVDLVAVVGADAFGDALIDQARSVGIGTGEMITTPYPTGTYVAVLDADGELSVAASDATATDGLTVPMLVGARSALESAALLVLDGNLPPACVGWLLDVAAAASVPVVLEPVSVPKAERLAALLDTTRPILLLTPNRDELAALAAGPTRPLDRSGLGPGGDSSPDGGPAPGSAPGPTHREGTALDRAVGMLHDRGVRHVWVRQGAEGSTLHTAGSSPTVLPGRATTVVDVTGAGDAMTAGFVHALVEGATPSEAAAYGQAAAELTVASPHTVRPDLSDALVRGRREPDRGDPL</sequence>
<dbReference type="PROSITE" id="PS00583">
    <property type="entry name" value="PFKB_KINASES_1"/>
    <property type="match status" value="1"/>
</dbReference>
<dbReference type="Proteomes" id="UP000035721">
    <property type="component" value="Unassembled WGS sequence"/>
</dbReference>
<evidence type="ECO:0000259" key="4">
    <source>
        <dbReference type="Pfam" id="PF00294"/>
    </source>
</evidence>
<dbReference type="InterPro" id="IPR002173">
    <property type="entry name" value="Carboh/pur_kinase_PfkB_CS"/>
</dbReference>
<dbReference type="RefSeq" id="WP_053080007.1">
    <property type="nucleotide sequence ID" value="NZ_HF570958.1"/>
</dbReference>
<evidence type="ECO:0000256" key="1">
    <source>
        <dbReference type="ARBA" id="ARBA00022679"/>
    </source>
</evidence>
<gene>
    <name evidence="5" type="ORF">BN12_840005</name>
</gene>
<dbReference type="InterPro" id="IPR011611">
    <property type="entry name" value="PfkB_dom"/>
</dbReference>
<evidence type="ECO:0000256" key="3">
    <source>
        <dbReference type="SAM" id="MobiDB-lite"/>
    </source>
</evidence>
<feature type="compositionally biased region" description="Low complexity" evidence="3">
    <location>
        <begin position="214"/>
        <end position="229"/>
    </location>
</feature>
<dbReference type="Gene3D" id="3.40.1190.20">
    <property type="match status" value="2"/>
</dbReference>
<dbReference type="AlphaFoldDB" id="A0A077M8C4"/>
<reference evidence="5 6" key="1">
    <citation type="journal article" date="2013" name="ISME J.">
        <title>A metabolic model for members of the genus Tetrasphaera involved in enhanced biological phosphorus removal.</title>
        <authorList>
            <person name="Kristiansen R."/>
            <person name="Nguyen H.T.T."/>
            <person name="Saunders A.M."/>
            <person name="Nielsen J.L."/>
            <person name="Wimmer R."/>
            <person name="Le V.Q."/>
            <person name="McIlroy S.J."/>
            <person name="Petrovski S."/>
            <person name="Seviour R.J."/>
            <person name="Calteau A."/>
            <person name="Nielsen K.L."/>
            <person name="Nielsen P.H."/>
        </authorList>
    </citation>
    <scope>NUCLEOTIDE SEQUENCE [LARGE SCALE GENOMIC DNA]</scope>
    <source>
        <strain evidence="5 6">T1-X7</strain>
    </source>
</reference>
<dbReference type="InterPro" id="IPR029056">
    <property type="entry name" value="Ribokinase-like"/>
</dbReference>
<dbReference type="CDD" id="cd01941">
    <property type="entry name" value="YeiC_kinase_like"/>
    <property type="match status" value="1"/>
</dbReference>
<feature type="domain" description="Carbohydrate kinase PfkB" evidence="4">
    <location>
        <begin position="235"/>
        <end position="325"/>
    </location>
</feature>
<keyword evidence="1" id="KW-0808">Transferase</keyword>
<dbReference type="STRING" id="1194083.BN12_840005"/>
<accession>A0A077M8C4</accession>
<keyword evidence="6" id="KW-1185">Reference proteome</keyword>
<dbReference type="Pfam" id="PF00294">
    <property type="entry name" value="PfkB"/>
    <property type="match status" value="2"/>
</dbReference>
<dbReference type="PANTHER" id="PTHR10584">
    <property type="entry name" value="SUGAR KINASE"/>
    <property type="match status" value="1"/>
</dbReference>
<organism evidence="5 6">
    <name type="scientific">Nostocoides japonicum T1-X7</name>
    <dbReference type="NCBI Taxonomy" id="1194083"/>
    <lineage>
        <taxon>Bacteria</taxon>
        <taxon>Bacillati</taxon>
        <taxon>Actinomycetota</taxon>
        <taxon>Actinomycetes</taxon>
        <taxon>Micrococcales</taxon>
        <taxon>Intrasporangiaceae</taxon>
        <taxon>Nostocoides</taxon>
    </lineage>
</organism>
<feature type="region of interest" description="Disordered" evidence="3">
    <location>
        <begin position="197"/>
        <end position="234"/>
    </location>
</feature>
<evidence type="ECO:0000313" key="6">
    <source>
        <dbReference type="Proteomes" id="UP000035721"/>
    </source>
</evidence>
<dbReference type="PANTHER" id="PTHR10584:SF166">
    <property type="entry name" value="RIBOKINASE"/>
    <property type="match status" value="1"/>
</dbReference>
<dbReference type="EMBL" id="CAJB01000419">
    <property type="protein sequence ID" value="CCH80290.1"/>
    <property type="molecule type" value="Genomic_DNA"/>
</dbReference>
<evidence type="ECO:0000313" key="5">
    <source>
        <dbReference type="EMBL" id="CCH80290.1"/>
    </source>
</evidence>
<dbReference type="PROSITE" id="PS00584">
    <property type="entry name" value="PFKB_KINASES_2"/>
    <property type="match status" value="1"/>
</dbReference>
<dbReference type="SUPFAM" id="SSF53613">
    <property type="entry name" value="Ribokinase-like"/>
    <property type="match status" value="1"/>
</dbReference>
<dbReference type="GO" id="GO:0016301">
    <property type="term" value="F:kinase activity"/>
    <property type="evidence" value="ECO:0007669"/>
    <property type="project" value="UniProtKB-KW"/>
</dbReference>
<feature type="region of interest" description="Disordered" evidence="3">
    <location>
        <begin position="326"/>
        <end position="346"/>
    </location>
</feature>
<protein>
    <submittedName>
        <fullName evidence="5">Carbohydrate kinase, PfkB family protein</fullName>
    </submittedName>
</protein>
<comment type="caution">
    <text evidence="5">The sequence shown here is derived from an EMBL/GenBank/DDBJ whole genome shotgun (WGS) entry which is preliminary data.</text>
</comment>
<evidence type="ECO:0000256" key="2">
    <source>
        <dbReference type="ARBA" id="ARBA00022777"/>
    </source>
</evidence>
<keyword evidence="2 5" id="KW-0418">Kinase</keyword>